<reference evidence="7 8" key="1">
    <citation type="journal article" date="2003" name="Proc. Natl. Acad. Sci. U.S.A.">
        <title>Complete genome sequence and analysis of Wolinella succinogenes.</title>
        <authorList>
            <person name="Baar C."/>
            <person name="Eppinger M."/>
            <person name="Raddatz G."/>
            <person name="Simon JM."/>
            <person name="Lanz C."/>
            <person name="Klimmek O."/>
            <person name="Nandakumar R."/>
            <person name="Gross R."/>
            <person name="Rosinus A."/>
            <person name="Keller H."/>
            <person name="Jagtap P."/>
            <person name="Linke B."/>
            <person name="Meyer F."/>
            <person name="Lederer H."/>
            <person name="Schuster S.C."/>
        </authorList>
    </citation>
    <scope>NUCLEOTIDE SEQUENCE [LARGE SCALE GENOMIC DNA]</scope>
    <source>
        <strain evidence="8">ATCC 29543 / DSM 1740 / CCUG 13145 / JCM 31913 / LMG 7466 / NCTC 11488 / FDC 602W</strain>
    </source>
</reference>
<evidence type="ECO:0000256" key="2">
    <source>
        <dbReference type="ARBA" id="ARBA00022490"/>
    </source>
</evidence>
<dbReference type="Gene3D" id="1.10.287.1040">
    <property type="entry name" value="Exonuclease VII, small subunit"/>
    <property type="match status" value="1"/>
</dbReference>
<keyword evidence="8" id="KW-1185">Reference proteome</keyword>
<keyword evidence="2" id="KW-0963">Cytoplasm</keyword>
<evidence type="ECO:0000256" key="4">
    <source>
        <dbReference type="ARBA" id="ARBA00022801"/>
    </source>
</evidence>
<evidence type="ECO:0000313" key="7">
    <source>
        <dbReference type="EMBL" id="CAE10902.1"/>
    </source>
</evidence>
<keyword evidence="3" id="KW-0540">Nuclease</keyword>
<dbReference type="InterPro" id="IPR003761">
    <property type="entry name" value="Exonuc_VII_S"/>
</dbReference>
<dbReference type="AlphaFoldDB" id="Q7MQY6"/>
<evidence type="ECO:0000256" key="1">
    <source>
        <dbReference type="ARBA" id="ARBA00009998"/>
    </source>
</evidence>
<dbReference type="EMBL" id="BX571662">
    <property type="protein sequence ID" value="CAE10902.1"/>
    <property type="molecule type" value="Genomic_DNA"/>
</dbReference>
<dbReference type="eggNOG" id="COG1722">
    <property type="taxonomic scope" value="Bacteria"/>
</dbReference>
<dbReference type="STRING" id="273121.WS1892"/>
<gene>
    <name evidence="7" type="ordered locus">WS1892</name>
</gene>
<protein>
    <recommendedName>
        <fullName evidence="6">Exodeoxyribonuclease VII small subunit</fullName>
        <ecNumber evidence="6">3.1.11.6</ecNumber>
    </recommendedName>
</protein>
<dbReference type="GO" id="GO:0006308">
    <property type="term" value="P:DNA catabolic process"/>
    <property type="evidence" value="ECO:0007669"/>
    <property type="project" value="UniProtKB-UniRule"/>
</dbReference>
<sequence length="66" mass="7674">MEKFETKIEKAKAILERLLEPDVSLEESLKLYKEGAGSLKEAQKMLEEAKLLYEEMQEKNTQEEPS</sequence>
<dbReference type="KEGG" id="wsu:WS1892"/>
<evidence type="ECO:0000313" key="8">
    <source>
        <dbReference type="Proteomes" id="UP000000422"/>
    </source>
</evidence>
<dbReference type="GO" id="GO:0009318">
    <property type="term" value="C:exodeoxyribonuclease VII complex"/>
    <property type="evidence" value="ECO:0007669"/>
    <property type="project" value="UniProtKB-UniRule"/>
</dbReference>
<dbReference type="NCBIfam" id="TIGR01280">
    <property type="entry name" value="xseB"/>
    <property type="match status" value="1"/>
</dbReference>
<keyword evidence="5" id="KW-0269">Exonuclease</keyword>
<keyword evidence="4" id="KW-0378">Hydrolase</keyword>
<dbReference type="Pfam" id="PF02609">
    <property type="entry name" value="Exonuc_VII_S"/>
    <property type="match status" value="1"/>
</dbReference>
<dbReference type="HOGENOM" id="CLU_145918_6_0_7"/>
<dbReference type="GO" id="GO:0008855">
    <property type="term" value="F:exodeoxyribonuclease VII activity"/>
    <property type="evidence" value="ECO:0007669"/>
    <property type="project" value="UniProtKB-UniRule"/>
</dbReference>
<evidence type="ECO:0000256" key="3">
    <source>
        <dbReference type="ARBA" id="ARBA00022722"/>
    </source>
</evidence>
<evidence type="ECO:0000256" key="6">
    <source>
        <dbReference type="NCBIfam" id="TIGR01280"/>
    </source>
</evidence>
<name>Q7MQY6_WOLSU</name>
<evidence type="ECO:0000256" key="5">
    <source>
        <dbReference type="ARBA" id="ARBA00022839"/>
    </source>
</evidence>
<comment type="similarity">
    <text evidence="1">Belongs to the XseB family.</text>
</comment>
<dbReference type="EC" id="3.1.11.6" evidence="6"/>
<proteinExistence type="inferred from homology"/>
<organism evidence="8">
    <name type="scientific">Wolinella succinogenes (strain ATCC 29543 / DSM 1740 / CCUG 13145 / JCM 31913 / LMG 7466 / NCTC 11488 / FDC 602W)</name>
    <name type="common">Vibrio succinogenes</name>
    <dbReference type="NCBI Taxonomy" id="273121"/>
    <lineage>
        <taxon>Bacteria</taxon>
        <taxon>Pseudomonadati</taxon>
        <taxon>Campylobacterota</taxon>
        <taxon>Epsilonproteobacteria</taxon>
        <taxon>Campylobacterales</taxon>
        <taxon>Helicobacteraceae</taxon>
        <taxon>Wolinella</taxon>
    </lineage>
</organism>
<dbReference type="RefSeq" id="WP_011139685.1">
    <property type="nucleotide sequence ID" value="NC_005090.1"/>
</dbReference>
<dbReference type="SUPFAM" id="SSF116842">
    <property type="entry name" value="XseB-like"/>
    <property type="match status" value="1"/>
</dbReference>
<dbReference type="Proteomes" id="UP000000422">
    <property type="component" value="Chromosome"/>
</dbReference>
<accession>Q7MQY6</accession>
<dbReference type="InterPro" id="IPR037004">
    <property type="entry name" value="Exonuc_VII_ssu_sf"/>
</dbReference>